<proteinExistence type="predicted"/>
<dbReference type="InterPro" id="IPR048636">
    <property type="entry name" value="Csf1_N"/>
</dbReference>
<dbReference type="PANTHER" id="PTHR32085:SF3">
    <property type="entry name" value="PROTEIN CSF1"/>
    <property type="match status" value="1"/>
</dbReference>
<organism evidence="5 6">
    <name type="scientific">Remersonia thermophila</name>
    <dbReference type="NCBI Taxonomy" id="72144"/>
    <lineage>
        <taxon>Eukaryota</taxon>
        <taxon>Fungi</taxon>
        <taxon>Dikarya</taxon>
        <taxon>Ascomycota</taxon>
        <taxon>Pezizomycotina</taxon>
        <taxon>Sordariomycetes</taxon>
        <taxon>Sordariomycetidae</taxon>
        <taxon>Sordariales</taxon>
        <taxon>Sordariales incertae sedis</taxon>
        <taxon>Remersonia</taxon>
    </lineage>
</organism>
<dbReference type="Pfam" id="PF25038">
    <property type="entry name" value="Csf1_C"/>
    <property type="match status" value="2"/>
</dbReference>
<keyword evidence="2" id="KW-1133">Transmembrane helix</keyword>
<dbReference type="EMBL" id="JAZGUE010000004">
    <property type="protein sequence ID" value="KAL2267706.1"/>
    <property type="molecule type" value="Genomic_DNA"/>
</dbReference>
<feature type="region of interest" description="Disordered" evidence="1">
    <location>
        <begin position="1163"/>
        <end position="1284"/>
    </location>
</feature>
<keyword evidence="2" id="KW-0472">Membrane</keyword>
<feature type="domain" description="Csf1 C-terminal region" evidence="4">
    <location>
        <begin position="3152"/>
        <end position="3356"/>
    </location>
</feature>
<feature type="transmembrane region" description="Helical" evidence="2">
    <location>
        <begin position="57"/>
        <end position="77"/>
    </location>
</feature>
<feature type="domain" description="Csf1 C-terminal region" evidence="4">
    <location>
        <begin position="2513"/>
        <end position="2967"/>
    </location>
</feature>
<feature type="region of interest" description="Disordered" evidence="1">
    <location>
        <begin position="3080"/>
        <end position="3129"/>
    </location>
</feature>
<gene>
    <name evidence="5" type="ORF">VTJ83DRAFT_4983</name>
</gene>
<feature type="compositionally biased region" description="Basic and acidic residues" evidence="1">
    <location>
        <begin position="3260"/>
        <end position="3276"/>
    </location>
</feature>
<keyword evidence="6" id="KW-1185">Reference proteome</keyword>
<comment type="caution">
    <text evidence="5">The sequence shown here is derived from an EMBL/GenBank/DDBJ whole genome shotgun (WGS) entry which is preliminary data.</text>
</comment>
<dbReference type="GeneID" id="98126176"/>
<feature type="region of interest" description="Disordered" evidence="1">
    <location>
        <begin position="545"/>
        <end position="586"/>
    </location>
</feature>
<protein>
    <recommendedName>
        <fullName evidence="7">Fermentation associated protein</fullName>
    </recommendedName>
</protein>
<feature type="domain" description="Csf1 N-terminal" evidence="3">
    <location>
        <begin position="251"/>
        <end position="865"/>
    </location>
</feature>
<feature type="compositionally biased region" description="Low complexity" evidence="1">
    <location>
        <begin position="3080"/>
        <end position="3109"/>
    </location>
</feature>
<dbReference type="Pfam" id="PF21678">
    <property type="entry name" value="Csf1_N"/>
    <property type="match status" value="2"/>
</dbReference>
<evidence type="ECO:0000313" key="5">
    <source>
        <dbReference type="EMBL" id="KAL2267706.1"/>
    </source>
</evidence>
<feature type="domain" description="Csf1 N-terminal" evidence="3">
    <location>
        <begin position="878"/>
        <end position="1184"/>
    </location>
</feature>
<evidence type="ECO:0000256" key="2">
    <source>
        <dbReference type="SAM" id="Phobius"/>
    </source>
</evidence>
<keyword evidence="2" id="KW-0812">Transmembrane</keyword>
<feature type="region of interest" description="Disordered" evidence="1">
    <location>
        <begin position="2973"/>
        <end position="2999"/>
    </location>
</feature>
<feature type="region of interest" description="Disordered" evidence="1">
    <location>
        <begin position="3251"/>
        <end position="3276"/>
    </location>
</feature>
<feature type="compositionally biased region" description="Basic and acidic residues" evidence="1">
    <location>
        <begin position="545"/>
        <end position="566"/>
    </location>
</feature>
<evidence type="ECO:0000259" key="3">
    <source>
        <dbReference type="Pfam" id="PF21678"/>
    </source>
</evidence>
<name>A0ABR4DBJ8_9PEZI</name>
<evidence type="ECO:0000256" key="1">
    <source>
        <dbReference type="SAM" id="MobiDB-lite"/>
    </source>
</evidence>
<dbReference type="InterPro" id="IPR029636">
    <property type="entry name" value="Csf1"/>
</dbReference>
<feature type="region of interest" description="Disordered" evidence="1">
    <location>
        <begin position="156"/>
        <end position="254"/>
    </location>
</feature>
<sequence length="3357" mass="367984">MSSGGGLFSGEGAEFHPSFLGILIACGALSVFTLLYFNRVFASVVSWGIRTYTFHRYGVYIDIQALQISLLAGRIFFTGFRYHGNNETILVQNGHITWAYWLRRVRQVDIGTARDTAAADASARLPCRVKVSLMGLEWFIYNRSPAYDSVLAGLTKSDAPEEKPPSVDEVIIEPVSRDAPAKSRLRRRSGRRGDKSTTPSSLNPPATAESASVSGDGLSRSRTPKEPILSPSSSSTDGPGAQRSRSHAQDEDPDLPLFLQLLPISLTCERAAVVMGNENTKAILIIKTSELLGEADASEASTLDHYRQYYRFQLKKPVVEMKENMDFKEDQADRAVREKQMAQGSVPHFKQSFFRGQRRRLREALRGMVPFWNRSVESLSPSDRRIGTAASQVPGSSQWQGLSRYLADDDEDQKARWASCEYAAVPTLIDSPDASLTVFWDVVGKVAPPPSHPSQEKLAGQSPNINGAPPPAWGITLSLNGGSINYGPWADRHRADLQRVFVPSLCRDAVPARPLRPGEDRVPTQFTFYLELTADTVIRVPTREASKNWRWKGKEPAPKKPGGDTRKARRSKKTDPSAAQHERSHGWLDLRVPKDTTVSYSMDMVAGSSGYTNTLDVDIPSTEISSSINHGLLLKSGRQRIACDLSAPLGWNALRQWHFRFDSEDLDLYLLREHVFLLTDLVDDWTSGPPVDYLVFTPFKYHFDLRMRNIRLYMNINDANIINNPTDLDDNTYLIISSPLLSVGTRIDADTYRASESGVPFDIRAETATFDLHLPPWNTQAQFLTSKEVGRLENLAIEGGYYYHATTSPGLTDTLVLKMSAQSPIVQAHGFTVRYFMKVKDNYFGDDIHFKTLEEHQDMLRLKEENPGAEPTNKPPPKKTNDLDIMLSIRVDDPKILLPASLYSSQRHIQIDTASMCLDLRFTNYYMDLDLVIAPLHLSLGNAVSGAETPMSTAASSTQLFVDGLHVYGHRLFGLPPTEPTYMCNWDLSLGALTGECTTEFLTSLVHAGKAFAFTFDDDENALIPFSSIIVYDATFLRVFVHSVRLWLHVDDAAFLFSTDTIDINYNDWARSHYSRRANINIPDIKLSCINAETSTRHKTWSQHAVEADALVETSVRVAIIGRKAHFSRERRLQQDLIREHDQRTNRTPFLILPDLEGVDDFAASTVDPPAQSVPRVPLPIQPQDAGDDGTSLRSKTSSKRSRSLRHKSSFLSLNSSATGSVVKPLSSRRSSGKGKIPEPLPGYQSRHGERLAASSTQPRETSPSTRHSAFYSMPGDSAEHQDSAHHNTVVFSSPYFAPYFPLENVRPSHGEAMVPNMKMDDESWADFESVTFDLDDVDPRLLDEDVAHSSILLELPKGLTAVCNPTALRCVASLLSSMQDTDPDAILDSLQMTAMGAVFDAQKDQTLKGRVSDLLVRLPHLSARLINSPEGHPLQEPSDEQDQYDVVLTRLSFTTRTQTSWQDAYKPQSKESRNSFHLRLDSAKVSAAERVRGMDNSQAAAVVRMDSILASMGDKDVTYFDAEIGGIHASTFSGKVDYLASLVHRTGVLASGMGNLFAEVTSQEQRTVQNLIHRLTTAGDKVPDPSFLIRPSAVLRSARQHLRTFDSWKLAMRLRQIWTVLAPKMGEQIKIDCLGALPGPVAELRRDAIKAFAKWRSWDLGDLEDSWLLDVVFGPSVTKAPNGASQEKPTLAAVRVKQVELALNPGPKQNEITLVNIVTKLQHNPAPSLAEKLAGAGETAGQSTVLSISCEDAAVSLNWELCELADKVLALANNAREPAPVVQSPVQSKPANIAPARAEQRPSEHTIHCVLSMGNGSLILDAVNLHSASFSKGVQASLLVRKRCNNAVGTNLTVNCASVTSSLRSHHQRLAKLVWERPRVFVSHELQPGRATQAHTIKAAASSQYLSLIVKQDPVTLAEVADLVVRDEFAQVYGLLKNRLPSTPQTAPSSSKNMAEQLSAFRINVALFMDQYTISVPLLPSLIYTVHGTVSRAAVAATSGREIIFDFDIKENSHDIQVRVNNTSRSISLLQIPPTNGRVRSLEEAGERFVSVFASVELVQLDASAVYSLLSALNRPEISSVVKDLKHQVKSIQKHVSEITGGVAETKSVVASEVEATALAYAVHLSIAGLEVFGNSPLQLEKEPLAHISFALGSIRVAMSNRTEQSGPLLTYPEISIALRRITFEIQRGNATVMRSCGSVAFGASISASSRVGEDGKEKRFFHVTSDAFAVDLSPETISTVVDVLGYMGDKIKDLDTTRELGYLRKLRHQSRPRFAVAHDAETEEETDIIDAVLSSVTYSFEVRNIQVAWRVIKDGDEAASGKEDLVLSLQRIELGTRTRNSARLTIEHLQLEMVSPSYDRTARSPNSALLPEVIFNVAYVSTADARRLAFQAVGKSLDVRLTSGFIIPAAHLNDSISLSYKNIQLASQNWNPVPSRGSPTRVAAEEQMPRKNILGGKRLESLLIDADFAGAVVHLTGRRAPADLISVTKSSNRPSSAGRQGGGHLGADETASSTTLKSPGLAWKLEYRDNDRDDPSLHVEIKIDASSNILYPSVVPLVVDISNSIQKVVRSHDEASSARATKPAGQRRGSSIPAKVKLPEEDSILTADPTAVLGRMRLNIGLRICKQEFSLSCQPIARVAATASFDDVYFTANTVRSVEQGNFFAISGAFTNLQASVQHVYSRESTGSFRVQTIVFSLLNSKHLSGTSGVSAILKVSPMEVSINARQLQDFLLFREIWLPKKAPPAAVDPNAPRTTARLVTETSQGHLVQRYQQVAATAAFPWTASISISALKIVLDLGQSLGRSTFSITDFWVSSKKTSDWQQNLCLGFGMVGVESTGRMSGFVVLRDFKLRTSIEWPEREQALSETPLIQASVGFSQLRLKAAFDYQAFLVADISSLDFLMYNIRRSREGGGDRLVATLQGEAVQVFGTTTSAAQGLALYQAFQRLMQERRANFESSLKEIERYMQRKSVSSPTGVAQRLSDPKPPATGAAGGDSIKRDLDAIKSPISLDTHVVVALQALNLGVFPSTFSDHQVFKMEALNAQARFAALVEQDSRIHSTLSLTLGQLRIGLAAVRPSTSTPASPTTSPTIALPISETKAAATATAGGRGPSNMPSESTQASSAAAAATTTTTAAAAAAAAAATRTLAGELSVEEIVRSATGSRGGTILKVPRVEASMQTWQRPESRRIDYIFRSAFEGKVEVGWNYSRISYIRGMWANHSRTLTQAWGRELPGVTAIKVTGALPEAAATGATGAGEQKEEEKGKEKDKDKTKAASKITAEVTVPVSRYEYVALETPVIETPQLRDMGEATPPLEWIGVNRERLPNLTHQIVIVSLLELAGEVEDAYERILGSS</sequence>
<dbReference type="Proteomes" id="UP001600064">
    <property type="component" value="Unassembled WGS sequence"/>
</dbReference>
<evidence type="ECO:0000313" key="6">
    <source>
        <dbReference type="Proteomes" id="UP001600064"/>
    </source>
</evidence>
<dbReference type="RefSeq" id="XP_070866433.1">
    <property type="nucleotide sequence ID" value="XM_071011532.1"/>
</dbReference>
<evidence type="ECO:0000259" key="4">
    <source>
        <dbReference type="Pfam" id="PF25038"/>
    </source>
</evidence>
<feature type="compositionally biased region" description="Polar residues" evidence="1">
    <location>
        <begin position="196"/>
        <end position="213"/>
    </location>
</feature>
<evidence type="ECO:0008006" key="7">
    <source>
        <dbReference type="Google" id="ProtNLM"/>
    </source>
</evidence>
<feature type="compositionally biased region" description="Basic residues" evidence="1">
    <location>
        <begin position="1197"/>
        <end position="1209"/>
    </location>
</feature>
<dbReference type="InterPro" id="IPR056779">
    <property type="entry name" value="Csf1_C"/>
</dbReference>
<accession>A0ABR4DBJ8</accession>
<feature type="compositionally biased region" description="Polar residues" evidence="1">
    <location>
        <begin position="2489"/>
        <end position="2500"/>
    </location>
</feature>
<feature type="region of interest" description="Disordered" evidence="1">
    <location>
        <begin position="2488"/>
        <end position="2516"/>
    </location>
</feature>
<feature type="compositionally biased region" description="Polar residues" evidence="1">
    <location>
        <begin position="1254"/>
        <end position="1268"/>
    </location>
</feature>
<reference evidence="5 6" key="1">
    <citation type="journal article" date="2024" name="Commun. Biol.">
        <title>Comparative genomic analysis of thermophilic fungi reveals convergent evolutionary adaptations and gene losses.</title>
        <authorList>
            <person name="Steindorff A.S."/>
            <person name="Aguilar-Pontes M.V."/>
            <person name="Robinson A.J."/>
            <person name="Andreopoulos B."/>
            <person name="LaButti K."/>
            <person name="Kuo A."/>
            <person name="Mondo S."/>
            <person name="Riley R."/>
            <person name="Otillar R."/>
            <person name="Haridas S."/>
            <person name="Lipzen A."/>
            <person name="Grimwood J."/>
            <person name="Schmutz J."/>
            <person name="Clum A."/>
            <person name="Reid I.D."/>
            <person name="Moisan M.C."/>
            <person name="Butler G."/>
            <person name="Nguyen T.T.M."/>
            <person name="Dewar K."/>
            <person name="Conant G."/>
            <person name="Drula E."/>
            <person name="Henrissat B."/>
            <person name="Hansel C."/>
            <person name="Singer S."/>
            <person name="Hutchinson M.I."/>
            <person name="de Vries R.P."/>
            <person name="Natvig D.O."/>
            <person name="Powell A.J."/>
            <person name="Tsang A."/>
            <person name="Grigoriev I.V."/>
        </authorList>
    </citation>
    <scope>NUCLEOTIDE SEQUENCE [LARGE SCALE GENOMIC DNA]</scope>
    <source>
        <strain evidence="5 6">ATCC 22073</strain>
    </source>
</reference>
<feature type="transmembrane region" description="Helical" evidence="2">
    <location>
        <begin position="15"/>
        <end position="37"/>
    </location>
</feature>
<feature type="region of interest" description="Disordered" evidence="1">
    <location>
        <begin position="2572"/>
        <end position="2595"/>
    </location>
</feature>
<dbReference type="PANTHER" id="PTHR32085">
    <property type="entry name" value="PROTEIN CSF1"/>
    <property type="match status" value="1"/>
</dbReference>